<sequence>MQGDDLGNMIYLGALGAVLVSWYVVQNHGGLSKLVRDAAAWVFIFIAVMAAIGLWGDLKHDLMPRQTVFEDQGRVELPRAEDGHYYVDLEINGRTVPFVVDTGATSVVLTQRDAARIGLDLNNLVFLTQAMTANGAVDTAPVSLDIVELGPFTDKNLPAYVNGGEMDTSLLGMTYLDRFESIQISGQKMVLER</sequence>
<dbReference type="GO" id="GO:0004190">
    <property type="term" value="F:aspartic-type endopeptidase activity"/>
    <property type="evidence" value="ECO:0007669"/>
    <property type="project" value="InterPro"/>
</dbReference>
<dbReference type="NCBIfam" id="TIGR02281">
    <property type="entry name" value="clan_AA_DTGA"/>
    <property type="match status" value="1"/>
</dbReference>
<dbReference type="Proteomes" id="UP000225972">
    <property type="component" value="Unassembled WGS sequence"/>
</dbReference>
<dbReference type="CDD" id="cd05483">
    <property type="entry name" value="retropepsin_like_bacteria"/>
    <property type="match status" value="1"/>
</dbReference>
<dbReference type="InterPro" id="IPR021109">
    <property type="entry name" value="Peptidase_aspartic_dom_sf"/>
</dbReference>
<dbReference type="Gene3D" id="2.40.70.10">
    <property type="entry name" value="Acid Proteases"/>
    <property type="match status" value="1"/>
</dbReference>
<dbReference type="InterPro" id="IPR011969">
    <property type="entry name" value="Clan_AA_Asp_peptidase_C"/>
</dbReference>
<dbReference type="OrthoDB" id="7595324at2"/>
<reference evidence="3" key="1">
    <citation type="submission" date="2017-05" db="EMBL/GenBank/DDBJ databases">
        <authorList>
            <person name="Rodrigo-Torres L."/>
            <person name="Arahal R. D."/>
            <person name="Lucena T."/>
        </authorList>
    </citation>
    <scope>NUCLEOTIDE SEQUENCE [LARGE SCALE GENOMIC DNA]</scope>
    <source>
        <strain evidence="3">CECT 8649</strain>
    </source>
</reference>
<evidence type="ECO:0000313" key="3">
    <source>
        <dbReference type="Proteomes" id="UP000225972"/>
    </source>
</evidence>
<keyword evidence="3" id="KW-1185">Reference proteome</keyword>
<dbReference type="AlphaFoldDB" id="A0A238JD58"/>
<evidence type="ECO:0000313" key="2">
    <source>
        <dbReference type="EMBL" id="SMX28618.1"/>
    </source>
</evidence>
<keyword evidence="1" id="KW-0812">Transmembrane</keyword>
<gene>
    <name evidence="2" type="ORF">TRP8649_02743</name>
</gene>
<dbReference type="InterPro" id="IPR001969">
    <property type="entry name" value="Aspartic_peptidase_AS"/>
</dbReference>
<dbReference type="RefSeq" id="WP_099246088.1">
    <property type="nucleotide sequence ID" value="NZ_FXXP01000002.1"/>
</dbReference>
<feature type="transmembrane region" description="Helical" evidence="1">
    <location>
        <begin position="9"/>
        <end position="26"/>
    </location>
</feature>
<dbReference type="EMBL" id="FXXP01000002">
    <property type="protein sequence ID" value="SMX28618.1"/>
    <property type="molecule type" value="Genomic_DNA"/>
</dbReference>
<proteinExistence type="predicted"/>
<name>A0A238JD58_9RHOB</name>
<feature type="transmembrane region" description="Helical" evidence="1">
    <location>
        <begin position="38"/>
        <end position="56"/>
    </location>
</feature>
<dbReference type="SUPFAM" id="SSF50630">
    <property type="entry name" value="Acid proteases"/>
    <property type="match status" value="1"/>
</dbReference>
<organism evidence="2 3">
    <name type="scientific">Pelagimonas phthalicica</name>
    <dbReference type="NCBI Taxonomy" id="1037362"/>
    <lineage>
        <taxon>Bacteria</taxon>
        <taxon>Pseudomonadati</taxon>
        <taxon>Pseudomonadota</taxon>
        <taxon>Alphaproteobacteria</taxon>
        <taxon>Rhodobacterales</taxon>
        <taxon>Roseobacteraceae</taxon>
        <taxon>Pelagimonas</taxon>
    </lineage>
</organism>
<accession>A0A238JD58</accession>
<evidence type="ECO:0000256" key="1">
    <source>
        <dbReference type="SAM" id="Phobius"/>
    </source>
</evidence>
<evidence type="ECO:0008006" key="4">
    <source>
        <dbReference type="Google" id="ProtNLM"/>
    </source>
</evidence>
<dbReference type="PROSITE" id="PS00141">
    <property type="entry name" value="ASP_PROTEASE"/>
    <property type="match status" value="1"/>
</dbReference>
<protein>
    <recommendedName>
        <fullName evidence="4">Aspartyl protease family protein</fullName>
    </recommendedName>
</protein>
<dbReference type="Pfam" id="PF13975">
    <property type="entry name" value="gag-asp_proteas"/>
    <property type="match status" value="1"/>
</dbReference>
<dbReference type="InterPro" id="IPR034122">
    <property type="entry name" value="Retropepsin-like_bacterial"/>
</dbReference>
<dbReference type="GO" id="GO:0006508">
    <property type="term" value="P:proteolysis"/>
    <property type="evidence" value="ECO:0007669"/>
    <property type="project" value="InterPro"/>
</dbReference>
<keyword evidence="1" id="KW-0472">Membrane</keyword>
<keyword evidence="1" id="KW-1133">Transmembrane helix</keyword>